<dbReference type="Proteomes" id="UP000054270">
    <property type="component" value="Unassembled WGS sequence"/>
</dbReference>
<name>A0A0D2MFP6_HYPSF</name>
<evidence type="ECO:0000313" key="3">
    <source>
        <dbReference type="Proteomes" id="UP000054270"/>
    </source>
</evidence>
<accession>A0A0D2MFP6</accession>
<organism evidence="2 3">
    <name type="scientific">Hypholoma sublateritium (strain FD-334 SS-4)</name>
    <dbReference type="NCBI Taxonomy" id="945553"/>
    <lineage>
        <taxon>Eukaryota</taxon>
        <taxon>Fungi</taxon>
        <taxon>Dikarya</taxon>
        <taxon>Basidiomycota</taxon>
        <taxon>Agaricomycotina</taxon>
        <taxon>Agaricomycetes</taxon>
        <taxon>Agaricomycetidae</taxon>
        <taxon>Agaricales</taxon>
        <taxon>Agaricineae</taxon>
        <taxon>Strophariaceae</taxon>
        <taxon>Hypholoma</taxon>
    </lineage>
</organism>
<reference evidence="3" key="1">
    <citation type="submission" date="2014-04" db="EMBL/GenBank/DDBJ databases">
        <title>Evolutionary Origins and Diversification of the Mycorrhizal Mutualists.</title>
        <authorList>
            <consortium name="DOE Joint Genome Institute"/>
            <consortium name="Mycorrhizal Genomics Consortium"/>
            <person name="Kohler A."/>
            <person name="Kuo A."/>
            <person name="Nagy L.G."/>
            <person name="Floudas D."/>
            <person name="Copeland A."/>
            <person name="Barry K.W."/>
            <person name="Cichocki N."/>
            <person name="Veneault-Fourrey C."/>
            <person name="LaButti K."/>
            <person name="Lindquist E.A."/>
            <person name="Lipzen A."/>
            <person name="Lundell T."/>
            <person name="Morin E."/>
            <person name="Murat C."/>
            <person name="Riley R."/>
            <person name="Ohm R."/>
            <person name="Sun H."/>
            <person name="Tunlid A."/>
            <person name="Henrissat B."/>
            <person name="Grigoriev I.V."/>
            <person name="Hibbett D.S."/>
            <person name="Martin F."/>
        </authorList>
    </citation>
    <scope>NUCLEOTIDE SEQUENCE [LARGE SCALE GENOMIC DNA]</scope>
    <source>
        <strain evidence="3">FD-334 SS-4</strain>
    </source>
</reference>
<keyword evidence="3" id="KW-1185">Reference proteome</keyword>
<feature type="domain" description="CHAT" evidence="1">
    <location>
        <begin position="507"/>
        <end position="802"/>
    </location>
</feature>
<dbReference type="InterPro" id="IPR024983">
    <property type="entry name" value="CHAT_dom"/>
</dbReference>
<proteinExistence type="predicted"/>
<dbReference type="OrthoDB" id="9991317at2759"/>
<sequence length="803" mass="88188">MAFDSVASAGFTKLVDDTVKFAMKIYGGVVDNSLDNALKSSAQENNGTPTSSGIYEETRSPEAISIAEQAKALMAEFEKTGDIRLTNQAVSILQSYLDLERTPDNDRHYILFTLSLTLCRRVEIQLSNQSTETLLDLHLILTRCVFLLRQAVNLSPPAIDVKIKYLCQLGHTATLWSTTLSSRWPDHDVLELLAKLKAEQDDTSDPMAEKITGFVSAVVMASTLSTAFGATKNPEYRNEGRVMYRRTLRSIRDVLPLDAMIDPIDSMDFMQKLRALLFIKDGLIPFILQVMAVLMQSLVEVPLSAVVGRRAAAMAMDKGLYQQGVEWLEQCLMLVWGQLNLRAPAPQGAIGARAESEGGMGQIVHAFLGLCVYVDVVGDKGVTIAHPEQLAYLLLEEWLKVRNAASNDPIFKDLFKERSFDHLLNAARTTPVVMLNLWGSQCNALILYGEGRSECFRLDGVTEEFAAKLQTNFRDGLQSAHFRSRGDEALEEHRGDGVAMRSSIIHRVLAALWHMIVKPILDKMKLSPIENPELDPPRLTWCPTGPTSFFPLHAAGLYGVSQVKGTKIFEYVASSYTPTLSILADTNIALSREPEPFKGILAISQPAMDGQTPIPMTVSEVEALIAATTAVKVVDDNIKVQWLKDAEVTKEAVLSGMESSTWVHLACHARQYPLNTSESAFMLANGEMLSLADISTHVASNGELAFLSACQTAAGDFDLSEEGVHLAAGMLVAGYRGVIATTWSVRDQDAPIVAAAVYRRLLDGGNINRSDTALALHHGARLLREQVGQDEVMRWAPFIHLGI</sequence>
<evidence type="ECO:0000259" key="1">
    <source>
        <dbReference type="Pfam" id="PF12770"/>
    </source>
</evidence>
<dbReference type="EMBL" id="KN817550">
    <property type="protein sequence ID" value="KJA22418.1"/>
    <property type="molecule type" value="Genomic_DNA"/>
</dbReference>
<dbReference type="Pfam" id="PF12770">
    <property type="entry name" value="CHAT"/>
    <property type="match status" value="1"/>
</dbReference>
<dbReference type="AlphaFoldDB" id="A0A0D2MFP6"/>
<evidence type="ECO:0000313" key="2">
    <source>
        <dbReference type="EMBL" id="KJA22418.1"/>
    </source>
</evidence>
<gene>
    <name evidence="2" type="ORF">HYPSUDRAFT_67092</name>
</gene>
<protein>
    <recommendedName>
        <fullName evidence="1">CHAT domain-containing protein</fullName>
    </recommendedName>
</protein>